<organism evidence="4 5">
    <name type="scientific">Cohnella nanjingensis</name>
    <dbReference type="NCBI Taxonomy" id="1387779"/>
    <lineage>
        <taxon>Bacteria</taxon>
        <taxon>Bacillati</taxon>
        <taxon>Bacillota</taxon>
        <taxon>Bacilli</taxon>
        <taxon>Bacillales</taxon>
        <taxon>Paenibacillaceae</taxon>
        <taxon>Cohnella</taxon>
    </lineage>
</organism>
<keyword evidence="5" id="KW-1185">Reference proteome</keyword>
<reference evidence="4 5" key="1">
    <citation type="submission" date="2020-08" db="EMBL/GenBank/DDBJ databases">
        <title>Cohnella phylogeny.</title>
        <authorList>
            <person name="Dunlap C."/>
        </authorList>
    </citation>
    <scope>NUCLEOTIDE SEQUENCE [LARGE SCALE GENOMIC DNA]</scope>
    <source>
        <strain evidence="4 5">DSM 28246</strain>
    </source>
</reference>
<dbReference type="EMBL" id="JACJVP010000007">
    <property type="protein sequence ID" value="MBB6670192.1"/>
    <property type="molecule type" value="Genomic_DNA"/>
</dbReference>
<dbReference type="PROSITE" id="PS51000">
    <property type="entry name" value="HTH_DEOR_2"/>
    <property type="match status" value="1"/>
</dbReference>
<evidence type="ECO:0000313" key="4">
    <source>
        <dbReference type="EMBL" id="MBB6670192.1"/>
    </source>
</evidence>
<dbReference type="RefSeq" id="WP_185141638.1">
    <property type="nucleotide sequence ID" value="NZ_JACJVP010000007.1"/>
</dbReference>
<dbReference type="GO" id="GO:0003700">
    <property type="term" value="F:DNA-binding transcription factor activity"/>
    <property type="evidence" value="ECO:0007669"/>
    <property type="project" value="InterPro"/>
</dbReference>
<dbReference type="Pfam" id="PF25583">
    <property type="entry name" value="WCX"/>
    <property type="match status" value="1"/>
</dbReference>
<dbReference type="InterPro" id="IPR051534">
    <property type="entry name" value="CBASS_pafABC_assoc_protein"/>
</dbReference>
<dbReference type="Pfam" id="PF08279">
    <property type="entry name" value="HTH_11"/>
    <property type="match status" value="1"/>
</dbReference>
<keyword evidence="1" id="KW-0805">Transcription regulation</keyword>
<name>A0A7X0VDQ2_9BACL</name>
<dbReference type="InterPro" id="IPR036388">
    <property type="entry name" value="WH-like_DNA-bd_sf"/>
</dbReference>
<dbReference type="SUPFAM" id="SSF46785">
    <property type="entry name" value="Winged helix' DNA-binding domain"/>
    <property type="match status" value="1"/>
</dbReference>
<dbReference type="PROSITE" id="PS52050">
    <property type="entry name" value="WYL"/>
    <property type="match status" value="1"/>
</dbReference>
<keyword evidence="2" id="KW-0804">Transcription</keyword>
<accession>A0A7X0VDQ2</accession>
<feature type="domain" description="HTH deoR-type" evidence="3">
    <location>
        <begin position="2"/>
        <end position="57"/>
    </location>
</feature>
<dbReference type="InterPro" id="IPR036390">
    <property type="entry name" value="WH_DNA-bd_sf"/>
</dbReference>
<dbReference type="InterPro" id="IPR028349">
    <property type="entry name" value="PafC-like"/>
</dbReference>
<dbReference type="Proteomes" id="UP000547209">
    <property type="component" value="Unassembled WGS sequence"/>
</dbReference>
<evidence type="ECO:0000256" key="1">
    <source>
        <dbReference type="ARBA" id="ARBA00023015"/>
    </source>
</evidence>
<dbReference type="PANTHER" id="PTHR34580:SF1">
    <property type="entry name" value="PROTEIN PAFC"/>
    <property type="match status" value="1"/>
</dbReference>
<dbReference type="InterPro" id="IPR057727">
    <property type="entry name" value="WCX_dom"/>
</dbReference>
<sequence length="316" mass="35567">MKLDRLLSIVMLLLGRNRINATELSERLQVSLRTIYRDVETLVQAGLPIVSYAGTDGGFELQDDWRMNRRTLTLGELTAIATSLRSLQSAPALSAENVDGLLEQVGTLAAQAGRDGGAGAESERILIDLKPWRSSKSDRDKYDRLHQAVLEQRLVRFAYTDGQGDGTERTAEPMGLAHKGYAWYLYAYCRTRDDYRIFRLSRIHALQTLEETFERRPETISQLNGRWDALPQTETVELTLRFANAAKARAEDQFEEAQIERQPDGSLVVRAALPEGEWLTGFLLSFREDLRVLAPARIAEAVRANALRVAEQYASP</sequence>
<dbReference type="PIRSF" id="PIRSF016838">
    <property type="entry name" value="PafC"/>
    <property type="match status" value="1"/>
</dbReference>
<proteinExistence type="predicted"/>
<dbReference type="InterPro" id="IPR026881">
    <property type="entry name" value="WYL_dom"/>
</dbReference>
<dbReference type="AlphaFoldDB" id="A0A7X0VDQ2"/>
<comment type="caution">
    <text evidence="4">The sequence shown here is derived from an EMBL/GenBank/DDBJ whole genome shotgun (WGS) entry which is preliminary data.</text>
</comment>
<gene>
    <name evidence="4" type="ORF">H7C19_05775</name>
</gene>
<evidence type="ECO:0000313" key="5">
    <source>
        <dbReference type="Proteomes" id="UP000547209"/>
    </source>
</evidence>
<dbReference type="PANTHER" id="PTHR34580">
    <property type="match status" value="1"/>
</dbReference>
<dbReference type="Pfam" id="PF13280">
    <property type="entry name" value="WYL"/>
    <property type="match status" value="1"/>
</dbReference>
<dbReference type="InterPro" id="IPR001034">
    <property type="entry name" value="DeoR_HTH"/>
</dbReference>
<protein>
    <submittedName>
        <fullName evidence="4">YafY family transcriptional regulator</fullName>
    </submittedName>
</protein>
<evidence type="ECO:0000256" key="2">
    <source>
        <dbReference type="ARBA" id="ARBA00023163"/>
    </source>
</evidence>
<dbReference type="InterPro" id="IPR013196">
    <property type="entry name" value="HTH_11"/>
</dbReference>
<dbReference type="Gene3D" id="1.10.10.10">
    <property type="entry name" value="Winged helix-like DNA-binding domain superfamily/Winged helix DNA-binding domain"/>
    <property type="match status" value="1"/>
</dbReference>
<evidence type="ECO:0000259" key="3">
    <source>
        <dbReference type="PROSITE" id="PS51000"/>
    </source>
</evidence>